<protein>
    <submittedName>
        <fullName evidence="1">Uncharacterized protein</fullName>
    </submittedName>
</protein>
<sequence>MQGRRLQEAAGRPRERAVTLAEVAADQPHLTRDVAARCGEP</sequence>
<reference evidence="2" key="1">
    <citation type="submission" date="2017-06" db="EMBL/GenBank/DDBJ databases">
        <authorList>
            <person name="Varghese N."/>
            <person name="Submissions S."/>
        </authorList>
    </citation>
    <scope>NUCLEOTIDE SEQUENCE [LARGE SCALE GENOMIC DNA]</scope>
    <source>
        <strain evidence="2">DSM 45423</strain>
    </source>
</reference>
<dbReference type="AlphaFoldDB" id="A0A239CP12"/>
<gene>
    <name evidence="1" type="ORF">SAMN04488107_1727</name>
</gene>
<name>A0A239CP12_9ACTN</name>
<organism evidence="1 2">
    <name type="scientific">Geodermatophilus saharensis</name>
    <dbReference type="NCBI Taxonomy" id="1137994"/>
    <lineage>
        <taxon>Bacteria</taxon>
        <taxon>Bacillati</taxon>
        <taxon>Actinomycetota</taxon>
        <taxon>Actinomycetes</taxon>
        <taxon>Geodermatophilales</taxon>
        <taxon>Geodermatophilaceae</taxon>
        <taxon>Geodermatophilus</taxon>
    </lineage>
</organism>
<dbReference type="EMBL" id="FZOH01000003">
    <property type="protein sequence ID" value="SNS21478.1"/>
    <property type="molecule type" value="Genomic_DNA"/>
</dbReference>
<evidence type="ECO:0000313" key="2">
    <source>
        <dbReference type="Proteomes" id="UP000198386"/>
    </source>
</evidence>
<dbReference type="Proteomes" id="UP000198386">
    <property type="component" value="Unassembled WGS sequence"/>
</dbReference>
<proteinExistence type="predicted"/>
<accession>A0A239CP12</accession>
<evidence type="ECO:0000313" key="1">
    <source>
        <dbReference type="EMBL" id="SNS21478.1"/>
    </source>
</evidence>
<dbReference type="RefSeq" id="WP_281252208.1">
    <property type="nucleotide sequence ID" value="NZ_FZOH01000003.1"/>
</dbReference>
<keyword evidence="2" id="KW-1185">Reference proteome</keyword>